<comment type="function">
    <text evidence="1">Could possibly oxidize fatty acids using specific components.</text>
</comment>
<evidence type="ECO:0000256" key="6">
    <source>
        <dbReference type="ARBA" id="ARBA00023717"/>
    </source>
</evidence>
<keyword evidence="3" id="KW-0276">Fatty acid metabolism</keyword>
<dbReference type="SUPFAM" id="SSF52096">
    <property type="entry name" value="ClpP/crotonase"/>
    <property type="match status" value="1"/>
</dbReference>
<dbReference type="PANTHER" id="PTHR11941">
    <property type="entry name" value="ENOYL-COA HYDRATASE-RELATED"/>
    <property type="match status" value="1"/>
</dbReference>
<dbReference type="PANTHER" id="PTHR11941:SF54">
    <property type="entry name" value="ENOYL-COA HYDRATASE, MITOCHONDRIAL"/>
    <property type="match status" value="1"/>
</dbReference>
<dbReference type="PROSITE" id="PS00166">
    <property type="entry name" value="ENOYL_COA_HYDRATASE"/>
    <property type="match status" value="1"/>
</dbReference>
<evidence type="ECO:0000256" key="2">
    <source>
        <dbReference type="ARBA" id="ARBA00005254"/>
    </source>
</evidence>
<gene>
    <name evidence="8" type="ORF">C8E89_101169</name>
</gene>
<keyword evidence="4" id="KW-0443">Lipid metabolism</keyword>
<evidence type="ECO:0000256" key="4">
    <source>
        <dbReference type="ARBA" id="ARBA00023098"/>
    </source>
</evidence>
<comment type="similarity">
    <text evidence="2 7">Belongs to the enoyl-CoA hydratase/isomerase family.</text>
</comment>
<dbReference type="RefSeq" id="WP_110314184.1">
    <property type="nucleotide sequence ID" value="NZ_QJJU01000001.1"/>
</dbReference>
<dbReference type="OrthoDB" id="8640486at2"/>
<dbReference type="Pfam" id="PF00378">
    <property type="entry name" value="ECH_1"/>
    <property type="match status" value="1"/>
</dbReference>
<reference evidence="8 9" key="2">
    <citation type="submission" date="2018-06" db="EMBL/GenBank/DDBJ databases">
        <title>Sequencing of bacterial isolates from soil warming experiment in Harvard Forest, Massachusetts, USA.</title>
        <authorList>
            <person name="Deangelis K.PhD."/>
        </authorList>
    </citation>
    <scope>NUCLEOTIDE SEQUENCE [LARGE SCALE GENOMIC DNA]</scope>
    <source>
        <strain evidence="8 9">GAS496</strain>
    </source>
</reference>
<sequence length="239" mass="24872">MEVELADGVTTVRIDHPPVNAFDLGLVDDAVATVRSIEGPIVLTGAGACFSAGVDLRAIIEGGAGYTDRFLAAISDAFLAVFDHPAPVVAAINGHAIAGGCVLAMAADIRLMSTGLIGLSEVEVGVPFPVAALEICRYAMGTSVTRAVLEANNIDVQSAAQRGWIDEVVAPEELMARAVGIARALGQHSPTAYAAMKVQLHRHAREAIDAGAELDANVKAIWCSDETRARMSAFLGALR</sequence>
<dbReference type="EMBL" id="QJJU01000001">
    <property type="protein sequence ID" value="PXX13021.1"/>
    <property type="molecule type" value="Genomic_DNA"/>
</dbReference>
<reference evidence="9" key="1">
    <citation type="submission" date="2018-05" db="EMBL/GenBank/DDBJ databases">
        <authorList>
            <person name="Deangelis K."/>
            <person name="Huntemann M."/>
            <person name="Clum A."/>
            <person name="Pillay M."/>
            <person name="Palaniappan K."/>
            <person name="Varghese N."/>
            <person name="Mikhailova N."/>
            <person name="Stamatis D."/>
            <person name="Reddy T."/>
            <person name="Daum C."/>
            <person name="Shapiro N."/>
            <person name="Ivanova N."/>
            <person name="Kyrpides N."/>
            <person name="Woyke T."/>
        </authorList>
    </citation>
    <scope>NUCLEOTIDE SEQUENCE [LARGE SCALE GENOMIC DNA]</scope>
    <source>
        <strain evidence="9">GAS496</strain>
    </source>
</reference>
<dbReference type="AlphaFoldDB" id="A0A318I2T8"/>
<evidence type="ECO:0000313" key="8">
    <source>
        <dbReference type="EMBL" id="PXX13021.1"/>
    </source>
</evidence>
<comment type="catalytic activity">
    <reaction evidence="6">
        <text>a 4-saturated-(3S)-3-hydroxyacyl-CoA = a (3E)-enoyl-CoA + H2O</text>
        <dbReference type="Rhea" id="RHEA:20724"/>
        <dbReference type="ChEBI" id="CHEBI:15377"/>
        <dbReference type="ChEBI" id="CHEBI:58521"/>
        <dbReference type="ChEBI" id="CHEBI:137480"/>
        <dbReference type="EC" id="4.2.1.17"/>
    </reaction>
</comment>
<protein>
    <submittedName>
        <fullName evidence="8">Enoyl-CoA hydratase</fullName>
    </submittedName>
</protein>
<accession>A0A318I2T8</accession>
<dbReference type="CDD" id="cd06558">
    <property type="entry name" value="crotonase-like"/>
    <property type="match status" value="1"/>
</dbReference>
<dbReference type="InterPro" id="IPR001753">
    <property type="entry name" value="Enoyl-CoA_hydra/iso"/>
</dbReference>
<organism evidence="8 9">
    <name type="scientific">Mycolicibacterium moriokaense</name>
    <dbReference type="NCBI Taxonomy" id="39691"/>
    <lineage>
        <taxon>Bacteria</taxon>
        <taxon>Bacillati</taxon>
        <taxon>Actinomycetota</taxon>
        <taxon>Actinomycetes</taxon>
        <taxon>Mycobacteriales</taxon>
        <taxon>Mycobacteriaceae</taxon>
        <taxon>Mycolicibacterium</taxon>
    </lineage>
</organism>
<evidence type="ECO:0000256" key="3">
    <source>
        <dbReference type="ARBA" id="ARBA00022832"/>
    </source>
</evidence>
<name>A0A318I2T8_9MYCO</name>
<proteinExistence type="inferred from homology"/>
<dbReference type="InterPro" id="IPR029045">
    <property type="entry name" value="ClpP/crotonase-like_dom_sf"/>
</dbReference>
<evidence type="ECO:0000256" key="7">
    <source>
        <dbReference type="RuleBase" id="RU003707"/>
    </source>
</evidence>
<dbReference type="Gene3D" id="3.90.226.10">
    <property type="entry name" value="2-enoyl-CoA Hydratase, Chain A, domain 1"/>
    <property type="match status" value="1"/>
</dbReference>
<dbReference type="GO" id="GO:0006635">
    <property type="term" value="P:fatty acid beta-oxidation"/>
    <property type="evidence" value="ECO:0007669"/>
    <property type="project" value="TreeGrafter"/>
</dbReference>
<dbReference type="Proteomes" id="UP000247781">
    <property type="component" value="Unassembled WGS sequence"/>
</dbReference>
<dbReference type="GO" id="GO:0004300">
    <property type="term" value="F:enoyl-CoA hydratase activity"/>
    <property type="evidence" value="ECO:0007669"/>
    <property type="project" value="UniProtKB-EC"/>
</dbReference>
<evidence type="ECO:0000256" key="5">
    <source>
        <dbReference type="ARBA" id="ARBA00023709"/>
    </source>
</evidence>
<keyword evidence="9" id="KW-1185">Reference proteome</keyword>
<dbReference type="InterPro" id="IPR018376">
    <property type="entry name" value="Enoyl-CoA_hyd/isom_CS"/>
</dbReference>
<comment type="caution">
    <text evidence="8">The sequence shown here is derived from an EMBL/GenBank/DDBJ whole genome shotgun (WGS) entry which is preliminary data.</text>
</comment>
<comment type="catalytic activity">
    <reaction evidence="5">
        <text>a (3S)-3-hydroxyacyl-CoA = a (2E)-enoyl-CoA + H2O</text>
        <dbReference type="Rhea" id="RHEA:16105"/>
        <dbReference type="ChEBI" id="CHEBI:15377"/>
        <dbReference type="ChEBI" id="CHEBI:57318"/>
        <dbReference type="ChEBI" id="CHEBI:58856"/>
        <dbReference type="EC" id="4.2.1.17"/>
    </reaction>
</comment>
<evidence type="ECO:0000313" key="9">
    <source>
        <dbReference type="Proteomes" id="UP000247781"/>
    </source>
</evidence>
<evidence type="ECO:0000256" key="1">
    <source>
        <dbReference type="ARBA" id="ARBA00002994"/>
    </source>
</evidence>